<dbReference type="GO" id="GO:0031119">
    <property type="term" value="P:tRNA pseudouridine synthesis"/>
    <property type="evidence" value="ECO:0007669"/>
    <property type="project" value="TreeGrafter"/>
</dbReference>
<dbReference type="InterPro" id="IPR041707">
    <property type="entry name" value="Pus3-like"/>
</dbReference>
<dbReference type="NCBIfam" id="TIGR00071">
    <property type="entry name" value="hisT_truA"/>
    <property type="match status" value="1"/>
</dbReference>
<accession>G8BS98</accession>
<dbReference type="Gene3D" id="3.30.70.580">
    <property type="entry name" value="Pseudouridine synthase I, catalytic domain, N-terminal subdomain"/>
    <property type="match status" value="1"/>
</dbReference>
<dbReference type="InterPro" id="IPR001406">
    <property type="entry name" value="PsdUridine_synth_TruA"/>
</dbReference>
<evidence type="ECO:0000256" key="5">
    <source>
        <dbReference type="ARBA" id="ARBA00023242"/>
    </source>
</evidence>
<dbReference type="GO" id="GO:0005737">
    <property type="term" value="C:cytoplasm"/>
    <property type="evidence" value="ECO:0007669"/>
    <property type="project" value="TreeGrafter"/>
</dbReference>
<comment type="subcellular location">
    <subcellularLocation>
        <location evidence="1">Nucleus</location>
    </subcellularLocation>
</comment>
<reference evidence="7 8" key="1">
    <citation type="journal article" date="2011" name="Proc. Natl. Acad. Sci. U.S.A.">
        <title>Evolutionary erosion of yeast sex chromosomes by mating-type switching accidents.</title>
        <authorList>
            <person name="Gordon J.L."/>
            <person name="Armisen D."/>
            <person name="Proux-Wera E."/>
            <person name="Oheigeartaigh S.S."/>
            <person name="Byrne K.P."/>
            <person name="Wolfe K.H."/>
        </authorList>
    </citation>
    <scope>NUCLEOTIDE SEQUENCE [LARGE SCALE GENOMIC DNA]</scope>
    <source>
        <strain evidence="8">ATCC 24235 / CBS 4417 / NBRC 1672 / NRRL Y-8282 / UCD 70-5</strain>
    </source>
</reference>
<dbReference type="OMA" id="YFGWEYN"/>
<dbReference type="OrthoDB" id="25767at2759"/>
<evidence type="ECO:0000259" key="6">
    <source>
        <dbReference type="Pfam" id="PF01416"/>
    </source>
</evidence>
<dbReference type="HAMAP" id="MF_00171">
    <property type="entry name" value="TruA"/>
    <property type="match status" value="1"/>
</dbReference>
<dbReference type="GO" id="GO:0005634">
    <property type="term" value="C:nucleus"/>
    <property type="evidence" value="ECO:0007669"/>
    <property type="project" value="UniProtKB-SubCell"/>
</dbReference>
<feature type="domain" description="Pseudouridine synthase I TruA alpha/beta" evidence="6">
    <location>
        <begin position="234"/>
        <end position="341"/>
    </location>
</feature>
<evidence type="ECO:0000313" key="8">
    <source>
        <dbReference type="Proteomes" id="UP000005666"/>
    </source>
</evidence>
<name>G8BS98_TETPH</name>
<sequence>MNWKYVTNILRHIVPNASKSDIVKIGNKYENWTKQQLIDRLQALETLSNSNITAEYHSQNSDIKKDNLTIQRKKHPKEFNFEKYHKRHVALKFCYLGWDYNGLALQKDKTPLPTIEGILLEAMKKCKFIPSMNPKDFKFSRCGRTDKGVSALNQIISLDMRSELPPAEQVDANFDHKEINYTAILNQILPPAIRITAVCLNPPKDFDARFNCISRHYKYFFKLDNLDITLMREAAKHFEGENDFRNFCKLDGSKQIKNYERTIFSFDISKVKEDIYCFDIIASAFLWHQVRYMVAILFLVGQKLEPSSIVKDLLDVNKYPRKPIYDMAADFPLVLYDCNYSDMKWIKSNINDYKAIKFRKSLEAIDYQLQIKATIASIFLEELKEVDNNTSNKTRICTGDGHGNFTSIYSKIEDRLTMRSFEEINENYRKKHLE</sequence>
<dbReference type="GO" id="GO:1990481">
    <property type="term" value="P:mRNA pseudouridine synthesis"/>
    <property type="evidence" value="ECO:0007669"/>
    <property type="project" value="TreeGrafter"/>
</dbReference>
<dbReference type="CDD" id="cd02569">
    <property type="entry name" value="PseudoU_synth_ScPus3"/>
    <property type="match status" value="1"/>
</dbReference>
<keyword evidence="3" id="KW-0819">tRNA processing</keyword>
<evidence type="ECO:0000256" key="2">
    <source>
        <dbReference type="ARBA" id="ARBA00009375"/>
    </source>
</evidence>
<evidence type="ECO:0000256" key="4">
    <source>
        <dbReference type="ARBA" id="ARBA00023235"/>
    </source>
</evidence>
<gene>
    <name evidence="7" type="primary">TPHA0D00760</name>
    <name evidence="7" type="ordered locus">TPHA_0D00760</name>
</gene>
<dbReference type="RefSeq" id="XP_003685153.1">
    <property type="nucleotide sequence ID" value="XM_003685105.1"/>
</dbReference>
<dbReference type="GO" id="GO:0003723">
    <property type="term" value="F:RNA binding"/>
    <property type="evidence" value="ECO:0007669"/>
    <property type="project" value="InterPro"/>
</dbReference>
<organism evidence="7 8">
    <name type="scientific">Tetrapisispora phaffii (strain ATCC 24235 / CBS 4417 / NBRC 1672 / NRRL Y-8282 / UCD 70-5)</name>
    <name type="common">Yeast</name>
    <name type="synonym">Fabospora phaffii</name>
    <dbReference type="NCBI Taxonomy" id="1071381"/>
    <lineage>
        <taxon>Eukaryota</taxon>
        <taxon>Fungi</taxon>
        <taxon>Dikarya</taxon>
        <taxon>Ascomycota</taxon>
        <taxon>Saccharomycotina</taxon>
        <taxon>Saccharomycetes</taxon>
        <taxon>Saccharomycetales</taxon>
        <taxon>Saccharomycetaceae</taxon>
        <taxon>Tetrapisispora</taxon>
    </lineage>
</organism>
<dbReference type="STRING" id="1071381.G8BS98"/>
<dbReference type="PANTHER" id="PTHR11142:SF5">
    <property type="entry name" value="TRNA PSEUDOURIDINE(38_39) SYNTHASE"/>
    <property type="match status" value="1"/>
</dbReference>
<keyword evidence="8" id="KW-1185">Reference proteome</keyword>
<dbReference type="FunFam" id="3.30.70.580:FF:000020">
    <property type="entry name" value="tRNA pseudouridine synthase"/>
    <property type="match status" value="1"/>
</dbReference>
<proteinExistence type="inferred from homology"/>
<dbReference type="FunFam" id="3.30.70.660:FF:000012">
    <property type="entry name" value="tRNA pseudouridine synthase"/>
    <property type="match status" value="1"/>
</dbReference>
<comment type="similarity">
    <text evidence="2">Belongs to the tRNA pseudouridine synthase TruA family.</text>
</comment>
<dbReference type="eggNOG" id="KOG2554">
    <property type="taxonomic scope" value="Eukaryota"/>
</dbReference>
<dbReference type="HOGENOM" id="CLU_014673_2_0_1"/>
<dbReference type="EMBL" id="HE612859">
    <property type="protein sequence ID" value="CCE62719.1"/>
    <property type="molecule type" value="Genomic_DNA"/>
</dbReference>
<protein>
    <recommendedName>
        <fullName evidence="6">Pseudouridine synthase I TruA alpha/beta domain-containing protein</fullName>
    </recommendedName>
</protein>
<dbReference type="AlphaFoldDB" id="G8BS98"/>
<dbReference type="InterPro" id="IPR020095">
    <property type="entry name" value="PsdUridine_synth_TruA_C"/>
</dbReference>
<keyword evidence="5" id="KW-0539">Nucleus</keyword>
<evidence type="ECO:0000256" key="3">
    <source>
        <dbReference type="ARBA" id="ARBA00022694"/>
    </source>
</evidence>
<dbReference type="GO" id="GO:0009982">
    <property type="term" value="F:pseudouridine synthase activity"/>
    <property type="evidence" value="ECO:0007669"/>
    <property type="project" value="InterPro"/>
</dbReference>
<dbReference type="PANTHER" id="PTHR11142">
    <property type="entry name" value="PSEUDOURIDYLATE SYNTHASE"/>
    <property type="match status" value="1"/>
</dbReference>
<dbReference type="Pfam" id="PF01416">
    <property type="entry name" value="PseudoU_synth_1"/>
    <property type="match status" value="1"/>
</dbReference>
<evidence type="ECO:0000256" key="1">
    <source>
        <dbReference type="ARBA" id="ARBA00004123"/>
    </source>
</evidence>
<dbReference type="InterPro" id="IPR020097">
    <property type="entry name" value="PsdUridine_synth_TruA_a/b_dom"/>
</dbReference>
<dbReference type="KEGG" id="tpf:TPHA_0D00760"/>
<dbReference type="Gene3D" id="3.30.70.660">
    <property type="entry name" value="Pseudouridine synthase I, catalytic domain, C-terminal subdomain"/>
    <property type="match status" value="1"/>
</dbReference>
<keyword evidence="4" id="KW-0413">Isomerase</keyword>
<dbReference type="InterPro" id="IPR020103">
    <property type="entry name" value="PsdUridine_synth_cat_dom_sf"/>
</dbReference>
<dbReference type="InterPro" id="IPR020094">
    <property type="entry name" value="TruA/RsuA/RluB/E/F_N"/>
</dbReference>
<dbReference type="Proteomes" id="UP000005666">
    <property type="component" value="Chromosome 4"/>
</dbReference>
<evidence type="ECO:0000313" key="7">
    <source>
        <dbReference type="EMBL" id="CCE62719.1"/>
    </source>
</evidence>
<dbReference type="SUPFAM" id="SSF55120">
    <property type="entry name" value="Pseudouridine synthase"/>
    <property type="match status" value="1"/>
</dbReference>
<dbReference type="GeneID" id="11531128"/>